<dbReference type="InterPro" id="IPR002781">
    <property type="entry name" value="TM_pro_TauE-like"/>
</dbReference>
<dbReference type="Proteomes" id="UP000035860">
    <property type="component" value="Unassembled WGS sequence"/>
</dbReference>
<feature type="transmembrane region" description="Helical" evidence="6">
    <location>
        <begin position="6"/>
        <end position="27"/>
    </location>
</feature>
<evidence type="ECO:0000256" key="6">
    <source>
        <dbReference type="RuleBase" id="RU363041"/>
    </source>
</evidence>
<evidence type="ECO:0000313" key="8">
    <source>
        <dbReference type="Proteomes" id="UP000035860"/>
    </source>
</evidence>
<protein>
    <recommendedName>
        <fullName evidence="6">Probable membrane transporter protein</fullName>
    </recommendedName>
</protein>
<evidence type="ECO:0000256" key="2">
    <source>
        <dbReference type="ARBA" id="ARBA00009142"/>
    </source>
</evidence>
<keyword evidence="4 6" id="KW-1133">Transmembrane helix</keyword>
<organism evidence="7 8">
    <name type="scientific">Moraxella bovoculi 237</name>
    <dbReference type="NCBI Taxonomy" id="743974"/>
    <lineage>
        <taxon>Bacteria</taxon>
        <taxon>Pseudomonadati</taxon>
        <taxon>Pseudomonadota</taxon>
        <taxon>Gammaproteobacteria</taxon>
        <taxon>Moraxellales</taxon>
        <taxon>Moraxellaceae</taxon>
        <taxon>Moraxella</taxon>
    </lineage>
</organism>
<feature type="transmembrane region" description="Helical" evidence="6">
    <location>
        <begin position="94"/>
        <end position="114"/>
    </location>
</feature>
<comment type="similarity">
    <text evidence="2 6">Belongs to the 4-toluene sulfonate uptake permease (TSUP) (TC 2.A.102) family.</text>
</comment>
<sequence length="284" mass="29317">MGYNSTILLIDECVIMMYLWFVVAGAFAGVCAGLFGVGGGLIIVPALVWILGAYAFPSEIIPHVSVGTALATIIITSISSLTAHNKKGGVRWDVFKNLTYGLVIGSLFGAWVATLIQGDYLQGLIGVFAIIMSIQMFMKKADENIKPLPKPMSQSVAGGVIGMASAIFGIGGGSLNVPYLTHAGLPMKQAVGTSAACGLPIAIAGALGFMWFGSSHVANMSEPVAGLLGFVHLPAFVAISVASFITAKLGAKIAHKLPAATLKKAFACLLIVVGCQLVWGAFSG</sequence>
<keyword evidence="3 6" id="KW-0812">Transmembrane</keyword>
<dbReference type="AlphaFoldDB" id="A0A066UL63"/>
<keyword evidence="8" id="KW-1185">Reference proteome</keyword>
<feature type="transmembrane region" description="Helical" evidence="6">
    <location>
        <begin position="34"/>
        <end position="54"/>
    </location>
</feature>
<dbReference type="Pfam" id="PF01925">
    <property type="entry name" value="TauE"/>
    <property type="match status" value="1"/>
</dbReference>
<dbReference type="PANTHER" id="PTHR43483">
    <property type="entry name" value="MEMBRANE TRANSPORTER PROTEIN HI_0806-RELATED"/>
    <property type="match status" value="1"/>
</dbReference>
<comment type="subcellular location">
    <subcellularLocation>
        <location evidence="6">Cell membrane</location>
        <topology evidence="6">Multi-pass membrane protein</topology>
    </subcellularLocation>
    <subcellularLocation>
        <location evidence="1">Membrane</location>
        <topology evidence="1">Multi-pass membrane protein</topology>
    </subcellularLocation>
</comment>
<feature type="transmembrane region" description="Helical" evidence="6">
    <location>
        <begin position="159"/>
        <end position="179"/>
    </location>
</feature>
<feature type="transmembrane region" description="Helical" evidence="6">
    <location>
        <begin position="191"/>
        <end position="212"/>
    </location>
</feature>
<feature type="transmembrane region" description="Helical" evidence="6">
    <location>
        <begin position="265"/>
        <end position="282"/>
    </location>
</feature>
<dbReference type="eggNOG" id="COG0730">
    <property type="taxonomic scope" value="Bacteria"/>
</dbReference>
<feature type="transmembrane region" description="Helical" evidence="6">
    <location>
        <begin position="60"/>
        <end position="82"/>
    </location>
</feature>
<name>A0A066UL63_9GAMM</name>
<evidence type="ECO:0000256" key="1">
    <source>
        <dbReference type="ARBA" id="ARBA00004141"/>
    </source>
</evidence>
<keyword evidence="5 6" id="KW-0472">Membrane</keyword>
<keyword evidence="6" id="KW-1003">Cell membrane</keyword>
<evidence type="ECO:0000313" key="7">
    <source>
        <dbReference type="EMBL" id="KDN24914.1"/>
    </source>
</evidence>
<gene>
    <name evidence="7" type="ORF">MBO_06681</name>
</gene>
<feature type="transmembrane region" description="Helical" evidence="6">
    <location>
        <begin position="224"/>
        <end position="245"/>
    </location>
</feature>
<accession>A0A066UL63</accession>
<dbReference type="EMBL" id="AOMT01000025">
    <property type="protein sequence ID" value="KDN24914.1"/>
    <property type="molecule type" value="Genomic_DNA"/>
</dbReference>
<evidence type="ECO:0000256" key="5">
    <source>
        <dbReference type="ARBA" id="ARBA00023136"/>
    </source>
</evidence>
<evidence type="ECO:0000256" key="3">
    <source>
        <dbReference type="ARBA" id="ARBA00022692"/>
    </source>
</evidence>
<evidence type="ECO:0000256" key="4">
    <source>
        <dbReference type="ARBA" id="ARBA00022989"/>
    </source>
</evidence>
<feature type="transmembrane region" description="Helical" evidence="6">
    <location>
        <begin position="120"/>
        <end position="138"/>
    </location>
</feature>
<dbReference type="PANTHER" id="PTHR43483:SF3">
    <property type="entry name" value="MEMBRANE TRANSPORTER PROTEIN HI_0806-RELATED"/>
    <property type="match status" value="1"/>
</dbReference>
<reference evidence="7 8" key="1">
    <citation type="journal article" date="2014" name="Genome Announc.">
        <title>Draft Genome Sequence of Moraxella bovoculi Strain 237T (ATCC BAA-1259T) Isolated from a Calf with Infectious Bovine Keratoconjunctivitis.</title>
        <authorList>
            <person name="Calcutt M.J."/>
            <person name="Foecking M.F."/>
            <person name="Martin N.T."/>
            <person name="Mhlanga-Mutangadura T."/>
            <person name="Reilly T.J."/>
        </authorList>
    </citation>
    <scope>NUCLEOTIDE SEQUENCE [LARGE SCALE GENOMIC DNA]</scope>
    <source>
        <strain evidence="7 8">237</strain>
    </source>
</reference>
<comment type="caution">
    <text evidence="7">The sequence shown here is derived from an EMBL/GenBank/DDBJ whole genome shotgun (WGS) entry which is preliminary data.</text>
</comment>
<proteinExistence type="inferred from homology"/>
<dbReference type="GO" id="GO:0005886">
    <property type="term" value="C:plasma membrane"/>
    <property type="evidence" value="ECO:0007669"/>
    <property type="project" value="UniProtKB-SubCell"/>
</dbReference>